<keyword evidence="2" id="KW-0808">Transferase</keyword>
<organism evidence="2 3">
    <name type="scientific">Blastopirellula marina</name>
    <dbReference type="NCBI Taxonomy" id="124"/>
    <lineage>
        <taxon>Bacteria</taxon>
        <taxon>Pseudomonadati</taxon>
        <taxon>Planctomycetota</taxon>
        <taxon>Planctomycetia</taxon>
        <taxon>Pirellulales</taxon>
        <taxon>Pirellulaceae</taxon>
        <taxon>Blastopirellula</taxon>
    </lineage>
</organism>
<dbReference type="PANTHER" id="PTHR45947:SF3">
    <property type="entry name" value="SULFOQUINOVOSYL TRANSFERASE SQD2"/>
    <property type="match status" value="1"/>
</dbReference>
<dbReference type="AlphaFoldDB" id="A0A2S8GNF8"/>
<dbReference type="InterPro" id="IPR050194">
    <property type="entry name" value="Glycosyltransferase_grp1"/>
</dbReference>
<dbReference type="GO" id="GO:0016757">
    <property type="term" value="F:glycosyltransferase activity"/>
    <property type="evidence" value="ECO:0007669"/>
    <property type="project" value="InterPro"/>
</dbReference>
<dbReference type="SUPFAM" id="SSF53756">
    <property type="entry name" value="UDP-Glycosyltransferase/glycogen phosphorylase"/>
    <property type="match status" value="1"/>
</dbReference>
<comment type="caution">
    <text evidence="2">The sequence shown here is derived from an EMBL/GenBank/DDBJ whole genome shotgun (WGS) entry which is preliminary data.</text>
</comment>
<dbReference type="Gene3D" id="3.40.50.2000">
    <property type="entry name" value="Glycogen Phosphorylase B"/>
    <property type="match status" value="2"/>
</dbReference>
<name>A0A2S8GNF8_9BACT</name>
<dbReference type="InterPro" id="IPR001296">
    <property type="entry name" value="Glyco_trans_1"/>
</dbReference>
<feature type="domain" description="Glycosyl transferase family 1" evidence="1">
    <location>
        <begin position="239"/>
        <end position="396"/>
    </location>
</feature>
<evidence type="ECO:0000313" key="2">
    <source>
        <dbReference type="EMBL" id="PQO45960.1"/>
    </source>
</evidence>
<evidence type="ECO:0000259" key="1">
    <source>
        <dbReference type="Pfam" id="PF00534"/>
    </source>
</evidence>
<dbReference type="EMBL" id="PUHZ01000012">
    <property type="protein sequence ID" value="PQO45960.1"/>
    <property type="molecule type" value="Genomic_DNA"/>
</dbReference>
<accession>A0A2S8GNF8</accession>
<protein>
    <submittedName>
        <fullName evidence="2">Group 1 glycosyl transferase</fullName>
    </submittedName>
</protein>
<gene>
    <name evidence="2" type="ORF">C5Y93_11965</name>
</gene>
<proteinExistence type="predicted"/>
<dbReference type="OrthoDB" id="9790710at2"/>
<sequence>MIENAGLKILIVSEHASTKFGGEAILPWHYFRFLSDRGIDVRMIVHERTRKELLAQLPPGFDDSRICFIKDTWLNQLMWTLQRFLPSQVSYITVGWISRLQTQFTAKCVAKRLIEEHGINIVHQPIPVSPREPSMLHDLGAPVVIGPMNGNMTYPAGFAIGSKLRASSTITSVGRKLTDILNWLIPGKLRAEVLLVANDRTRQAIPVLASGQIISLVENGVDLSLWLKPSSKCEPGAPVRFTFVGRLVDWKRVDLLIAAFREVSSTSPPLLTILGDGPMRKQLERQARLVGIADRVTFLGWKSQQECAQHLRESDALVLPSIFECGGAVVLEAMACGLPVIATDWGGPADYLDDTCGVLIKPDSEIGLQQGFATAMGRLASDPQLRESLGNAGRERVEQLFDWGVKIDQMISVYRELVPHDVSPATATCHSALLEK</sequence>
<dbReference type="Proteomes" id="UP000237819">
    <property type="component" value="Unassembled WGS sequence"/>
</dbReference>
<reference evidence="2 3" key="1">
    <citation type="submission" date="2018-02" db="EMBL/GenBank/DDBJ databases">
        <title>Comparative genomes isolates from brazilian mangrove.</title>
        <authorList>
            <person name="Araujo J.E."/>
            <person name="Taketani R.G."/>
            <person name="Silva M.C.P."/>
            <person name="Loureco M.V."/>
            <person name="Andreote F.D."/>
        </authorList>
    </citation>
    <scope>NUCLEOTIDE SEQUENCE [LARGE SCALE GENOMIC DNA]</scope>
    <source>
        <strain evidence="2 3">Nap-Phe MGV</strain>
    </source>
</reference>
<dbReference type="Pfam" id="PF00534">
    <property type="entry name" value="Glycos_transf_1"/>
    <property type="match status" value="1"/>
</dbReference>
<dbReference type="RefSeq" id="WP_105335660.1">
    <property type="nucleotide sequence ID" value="NZ_PUHZ01000012.1"/>
</dbReference>
<dbReference type="CDD" id="cd03801">
    <property type="entry name" value="GT4_PimA-like"/>
    <property type="match status" value="1"/>
</dbReference>
<evidence type="ECO:0000313" key="3">
    <source>
        <dbReference type="Proteomes" id="UP000237819"/>
    </source>
</evidence>
<dbReference type="PANTHER" id="PTHR45947">
    <property type="entry name" value="SULFOQUINOVOSYL TRANSFERASE SQD2"/>
    <property type="match status" value="1"/>
</dbReference>